<proteinExistence type="predicted"/>
<accession>E9H9V2</accession>
<dbReference type="PhylomeDB" id="E9H9V2"/>
<dbReference type="eggNOG" id="ENOG502SVYI">
    <property type="taxonomic scope" value="Eukaryota"/>
</dbReference>
<evidence type="ECO:0000256" key="1">
    <source>
        <dbReference type="SAM" id="SignalP"/>
    </source>
</evidence>
<evidence type="ECO:0000313" key="2">
    <source>
        <dbReference type="EMBL" id="EFX71463.1"/>
    </source>
</evidence>
<keyword evidence="3" id="KW-1185">Reference proteome</keyword>
<dbReference type="KEGG" id="dpx:DAPPUDRAFT_111637"/>
<feature type="chain" id="PRO_5003240972" evidence="1">
    <location>
        <begin position="19"/>
        <end position="172"/>
    </location>
</feature>
<evidence type="ECO:0000313" key="3">
    <source>
        <dbReference type="Proteomes" id="UP000000305"/>
    </source>
</evidence>
<protein>
    <submittedName>
        <fullName evidence="2">Uncharacterized protein</fullName>
    </submittedName>
</protein>
<feature type="signal peptide" evidence="1">
    <location>
        <begin position="1"/>
        <end position="18"/>
    </location>
</feature>
<dbReference type="InParanoid" id="E9H9V2"/>
<reference evidence="2 3" key="1">
    <citation type="journal article" date="2011" name="Science">
        <title>The ecoresponsive genome of Daphnia pulex.</title>
        <authorList>
            <person name="Colbourne J.K."/>
            <person name="Pfrender M.E."/>
            <person name="Gilbert D."/>
            <person name="Thomas W.K."/>
            <person name="Tucker A."/>
            <person name="Oakley T.H."/>
            <person name="Tokishita S."/>
            <person name="Aerts A."/>
            <person name="Arnold G.J."/>
            <person name="Basu M.K."/>
            <person name="Bauer D.J."/>
            <person name="Caceres C.E."/>
            <person name="Carmel L."/>
            <person name="Casola C."/>
            <person name="Choi J.H."/>
            <person name="Detter J.C."/>
            <person name="Dong Q."/>
            <person name="Dusheyko S."/>
            <person name="Eads B.D."/>
            <person name="Frohlich T."/>
            <person name="Geiler-Samerotte K.A."/>
            <person name="Gerlach D."/>
            <person name="Hatcher P."/>
            <person name="Jogdeo S."/>
            <person name="Krijgsveld J."/>
            <person name="Kriventseva E.V."/>
            <person name="Kultz D."/>
            <person name="Laforsch C."/>
            <person name="Lindquist E."/>
            <person name="Lopez J."/>
            <person name="Manak J.R."/>
            <person name="Muller J."/>
            <person name="Pangilinan J."/>
            <person name="Patwardhan R.P."/>
            <person name="Pitluck S."/>
            <person name="Pritham E.J."/>
            <person name="Rechtsteiner A."/>
            <person name="Rho M."/>
            <person name="Rogozin I.B."/>
            <person name="Sakarya O."/>
            <person name="Salamov A."/>
            <person name="Schaack S."/>
            <person name="Shapiro H."/>
            <person name="Shiga Y."/>
            <person name="Skalitzky C."/>
            <person name="Smith Z."/>
            <person name="Souvorov A."/>
            <person name="Sung W."/>
            <person name="Tang Z."/>
            <person name="Tsuchiya D."/>
            <person name="Tu H."/>
            <person name="Vos H."/>
            <person name="Wang M."/>
            <person name="Wolf Y.I."/>
            <person name="Yamagata H."/>
            <person name="Yamada T."/>
            <person name="Ye Y."/>
            <person name="Shaw J.R."/>
            <person name="Andrews J."/>
            <person name="Crease T.J."/>
            <person name="Tang H."/>
            <person name="Lucas S.M."/>
            <person name="Robertson H.M."/>
            <person name="Bork P."/>
            <person name="Koonin E.V."/>
            <person name="Zdobnov E.M."/>
            <person name="Grigoriev I.V."/>
            <person name="Lynch M."/>
            <person name="Boore J.L."/>
        </authorList>
    </citation>
    <scope>NUCLEOTIDE SEQUENCE [LARGE SCALE GENOMIC DNA]</scope>
</reference>
<dbReference type="OrthoDB" id="3553439at2759"/>
<organism evidence="2 3">
    <name type="scientific">Daphnia pulex</name>
    <name type="common">Water flea</name>
    <dbReference type="NCBI Taxonomy" id="6669"/>
    <lineage>
        <taxon>Eukaryota</taxon>
        <taxon>Metazoa</taxon>
        <taxon>Ecdysozoa</taxon>
        <taxon>Arthropoda</taxon>
        <taxon>Crustacea</taxon>
        <taxon>Branchiopoda</taxon>
        <taxon>Diplostraca</taxon>
        <taxon>Cladocera</taxon>
        <taxon>Anomopoda</taxon>
        <taxon>Daphniidae</taxon>
        <taxon>Daphnia</taxon>
    </lineage>
</organism>
<name>E9H9V2_DAPPU</name>
<dbReference type="Proteomes" id="UP000000305">
    <property type="component" value="Unassembled WGS sequence"/>
</dbReference>
<gene>
    <name evidence="2" type="ORF">DAPPUDRAFT_111637</name>
</gene>
<dbReference type="EMBL" id="GL732609">
    <property type="protein sequence ID" value="EFX71463.1"/>
    <property type="molecule type" value="Genomic_DNA"/>
</dbReference>
<dbReference type="AlphaFoldDB" id="E9H9V2"/>
<dbReference type="HOGENOM" id="CLU_1355891_0_0_1"/>
<keyword evidence="1" id="KW-0732">Signal</keyword>
<sequence>MTVVAGAVVATVATAGLAAPVVTAPALSGMVAGSASAASAAAGTATAGAAAGTAAGASTTGLTAAGIASGPVGWLLLGAEPHSSIHHPVSDATFDCWKPVVRDDSTQLSSGKLLKEMMTDERIKEVIVDQSQNKFNLPEIRMVNIWDERFDINYLVLPYNNQLVAHAIRVMA</sequence>
<dbReference type="OMA" id="TWDCWKP"/>